<dbReference type="GO" id="GO:0032259">
    <property type="term" value="P:methylation"/>
    <property type="evidence" value="ECO:0007669"/>
    <property type="project" value="UniProtKB-KW"/>
</dbReference>
<name>A0A7X5HXR0_9FIRM</name>
<dbReference type="EMBL" id="JAAEEH010000045">
    <property type="protein sequence ID" value="NDL68558.1"/>
    <property type="molecule type" value="Genomic_DNA"/>
</dbReference>
<feature type="domain" description="Methyltransferase" evidence="1">
    <location>
        <begin position="53"/>
        <end position="159"/>
    </location>
</feature>
<dbReference type="Gene3D" id="3.40.50.150">
    <property type="entry name" value="Vaccinia Virus protein VP39"/>
    <property type="match status" value="1"/>
</dbReference>
<dbReference type="RefSeq" id="WP_162371280.1">
    <property type="nucleotide sequence ID" value="NZ_JAAEEH010000045.1"/>
</dbReference>
<keyword evidence="2" id="KW-0489">Methyltransferase</keyword>
<dbReference type="PANTHER" id="PTHR43667:SF2">
    <property type="entry name" value="FATTY ACID C-METHYL TRANSFERASE"/>
    <property type="match status" value="1"/>
</dbReference>
<dbReference type="Proteomes" id="UP000461585">
    <property type="component" value="Unassembled WGS sequence"/>
</dbReference>
<dbReference type="InterPro" id="IPR029063">
    <property type="entry name" value="SAM-dependent_MTases_sf"/>
</dbReference>
<dbReference type="InterPro" id="IPR025714">
    <property type="entry name" value="Methyltranfer_dom"/>
</dbReference>
<gene>
    <name evidence="2" type="ORF">GXN74_12505</name>
</gene>
<dbReference type="PANTHER" id="PTHR43667">
    <property type="entry name" value="CYCLOPROPANE-FATTY-ACYL-PHOSPHOLIPID SYNTHASE"/>
    <property type="match status" value="1"/>
</dbReference>
<dbReference type="Pfam" id="PF13847">
    <property type="entry name" value="Methyltransf_31"/>
    <property type="match status" value="1"/>
</dbReference>
<dbReference type="SUPFAM" id="SSF53335">
    <property type="entry name" value="S-adenosyl-L-methionine-dependent methyltransferases"/>
    <property type="match status" value="1"/>
</dbReference>
<dbReference type="InterPro" id="IPR050723">
    <property type="entry name" value="CFA/CMAS"/>
</dbReference>
<protein>
    <submittedName>
        <fullName evidence="2">Class I SAM-dependent methyltransferase</fullName>
    </submittedName>
</protein>
<evidence type="ECO:0000313" key="2">
    <source>
        <dbReference type="EMBL" id="NDL68558.1"/>
    </source>
</evidence>
<dbReference type="AlphaFoldDB" id="A0A7X5HXR0"/>
<accession>A0A7X5HXR0</accession>
<dbReference type="GO" id="GO:0008168">
    <property type="term" value="F:methyltransferase activity"/>
    <property type="evidence" value="ECO:0007669"/>
    <property type="project" value="UniProtKB-KW"/>
</dbReference>
<evidence type="ECO:0000259" key="1">
    <source>
        <dbReference type="Pfam" id="PF13847"/>
    </source>
</evidence>
<sequence>MSKLEEKLAKSLTAETTELIPFLPYLLQDLWDMGSSPRDMEALIGKHVPAPEKAKVLDLACGKGAVGIHLAKTFGCTVKGVDLLPEFIEEARKRAVEHGVEALCSFRVEDANQAVEKERNYDIVILGAAGDVLGSPKETVEKLKPAVKPSGHILIDDAYVPEGSPMDYPTRADWLEVFREVGVRLVDELAFDGAALTALNETQQACIRTRARELQVLHPEKTALFEGYVQSQEAECEELEGEMTALTWLLQKSE</sequence>
<organism evidence="2 3">
    <name type="scientific">Anaerotalea alkaliphila</name>
    <dbReference type="NCBI Taxonomy" id="2662126"/>
    <lineage>
        <taxon>Bacteria</taxon>
        <taxon>Bacillati</taxon>
        <taxon>Bacillota</taxon>
        <taxon>Clostridia</taxon>
        <taxon>Eubacteriales</taxon>
        <taxon>Anaerotalea</taxon>
    </lineage>
</organism>
<dbReference type="CDD" id="cd02440">
    <property type="entry name" value="AdoMet_MTases"/>
    <property type="match status" value="1"/>
</dbReference>
<comment type="caution">
    <text evidence="2">The sequence shown here is derived from an EMBL/GenBank/DDBJ whole genome shotgun (WGS) entry which is preliminary data.</text>
</comment>
<reference evidence="2 3" key="1">
    <citation type="submission" date="2020-01" db="EMBL/GenBank/DDBJ databases">
        <title>Anaeroalcalibacter tamaniensis gen. nov., sp. nov., moderately halophilic strictly anaerobic fermenter bacterium from mud volcano of Taman peninsula.</title>
        <authorList>
            <person name="Frolova A."/>
            <person name="Merkel A.Y."/>
            <person name="Slobodkin A.I."/>
        </authorList>
    </citation>
    <scope>NUCLEOTIDE SEQUENCE [LARGE SCALE GENOMIC DNA]</scope>
    <source>
        <strain evidence="2 3">F-3ap</strain>
    </source>
</reference>
<evidence type="ECO:0000313" key="3">
    <source>
        <dbReference type="Proteomes" id="UP000461585"/>
    </source>
</evidence>
<proteinExistence type="predicted"/>
<keyword evidence="2" id="KW-0808">Transferase</keyword>
<keyword evidence="3" id="KW-1185">Reference proteome</keyword>